<sequence>MYEHSSPSLSSELDPEFTDYFVETRYMQGPRGPPPELPPNVHGTTISMEDSTGVCSVDDESASQWEIKSQGSTLCDLHRIESARELRLALLEQQRAIDETIDGIYGYGEDVGGSLMDDLDEDPEPMYRGKGEPITNWIDDVCTDTASDEEKGKAPEIINASDNNETPSSTFGQGWPKQSEAIHEQHLQIRKGHRHLKSETNIQTNSKPELKCRCGRWSTSKMQLPTPSWTAN</sequence>
<organism evidence="1 2">
    <name type="scientific">Ascosphaera apis ARSEF 7405</name>
    <dbReference type="NCBI Taxonomy" id="392613"/>
    <lineage>
        <taxon>Eukaryota</taxon>
        <taxon>Fungi</taxon>
        <taxon>Dikarya</taxon>
        <taxon>Ascomycota</taxon>
        <taxon>Pezizomycotina</taxon>
        <taxon>Eurotiomycetes</taxon>
        <taxon>Eurotiomycetidae</taxon>
        <taxon>Onygenales</taxon>
        <taxon>Ascosphaeraceae</taxon>
        <taxon>Ascosphaera</taxon>
    </lineage>
</organism>
<dbReference type="EMBL" id="AZGZ01000025">
    <property type="protein sequence ID" value="KZZ88615.1"/>
    <property type="molecule type" value="Genomic_DNA"/>
</dbReference>
<evidence type="ECO:0000313" key="1">
    <source>
        <dbReference type="EMBL" id="KZZ88615.1"/>
    </source>
</evidence>
<accession>A0A167WAZ0</accession>
<dbReference type="AlphaFoldDB" id="A0A167WAZ0"/>
<keyword evidence="2" id="KW-1185">Reference proteome</keyword>
<proteinExistence type="predicted"/>
<comment type="caution">
    <text evidence="1">The sequence shown here is derived from an EMBL/GenBank/DDBJ whole genome shotgun (WGS) entry which is preliminary data.</text>
</comment>
<protein>
    <submittedName>
        <fullName evidence="1">Uncharacterized protein</fullName>
    </submittedName>
</protein>
<reference evidence="1 2" key="1">
    <citation type="journal article" date="2016" name="Genome Biol. Evol.">
        <title>Divergent and convergent evolution of fungal pathogenicity.</title>
        <authorList>
            <person name="Shang Y."/>
            <person name="Xiao G."/>
            <person name="Zheng P."/>
            <person name="Cen K."/>
            <person name="Zhan S."/>
            <person name="Wang C."/>
        </authorList>
    </citation>
    <scope>NUCLEOTIDE SEQUENCE [LARGE SCALE GENOMIC DNA]</scope>
    <source>
        <strain evidence="1 2">ARSEF 7405</strain>
    </source>
</reference>
<dbReference type="VEuPathDB" id="FungiDB:AAP_04938"/>
<gene>
    <name evidence="1" type="ORF">AAP_04938</name>
</gene>
<evidence type="ECO:0000313" key="2">
    <source>
        <dbReference type="Proteomes" id="UP000242877"/>
    </source>
</evidence>
<dbReference type="Proteomes" id="UP000242877">
    <property type="component" value="Unassembled WGS sequence"/>
</dbReference>
<name>A0A167WAZ0_9EURO</name>